<feature type="compositionally biased region" description="Polar residues" evidence="1">
    <location>
        <begin position="725"/>
        <end position="736"/>
    </location>
</feature>
<feature type="region of interest" description="Disordered" evidence="1">
    <location>
        <begin position="357"/>
        <end position="378"/>
    </location>
</feature>
<feature type="compositionally biased region" description="Acidic residues" evidence="1">
    <location>
        <begin position="1"/>
        <end position="13"/>
    </location>
</feature>
<feature type="compositionally biased region" description="Basic and acidic residues" evidence="1">
    <location>
        <begin position="491"/>
        <end position="505"/>
    </location>
</feature>
<comment type="caution">
    <text evidence="2">The sequence shown here is derived from an EMBL/GenBank/DDBJ whole genome shotgun (WGS) entry which is preliminary data.</text>
</comment>
<feature type="compositionally biased region" description="Polar residues" evidence="1">
    <location>
        <begin position="908"/>
        <end position="920"/>
    </location>
</feature>
<feature type="region of interest" description="Disordered" evidence="1">
    <location>
        <begin position="490"/>
        <end position="541"/>
    </location>
</feature>
<keyword evidence="3" id="KW-1185">Reference proteome</keyword>
<feature type="region of interest" description="Disordered" evidence="1">
    <location>
        <begin position="1034"/>
        <end position="1116"/>
    </location>
</feature>
<feature type="compositionally biased region" description="Basic and acidic residues" evidence="1">
    <location>
        <begin position="631"/>
        <end position="642"/>
    </location>
</feature>
<feature type="region of interest" description="Disordered" evidence="1">
    <location>
        <begin position="954"/>
        <end position="973"/>
    </location>
</feature>
<feature type="compositionally biased region" description="Polar residues" evidence="1">
    <location>
        <begin position="821"/>
        <end position="830"/>
    </location>
</feature>
<dbReference type="Proteomes" id="UP000235965">
    <property type="component" value="Unassembled WGS sequence"/>
</dbReference>
<feature type="compositionally biased region" description="Basic residues" evidence="1">
    <location>
        <begin position="781"/>
        <end position="792"/>
    </location>
</feature>
<feature type="compositionally biased region" description="Polar residues" evidence="1">
    <location>
        <begin position="509"/>
        <end position="522"/>
    </location>
</feature>
<feature type="non-terminal residue" evidence="2">
    <location>
        <position position="1"/>
    </location>
</feature>
<sequence>QELLQEAEADETECGDRHRVGADAIPEQVVSASGSRCYSNSNKRRGRRDTAVSEHQTHGGSLQNLVYDINSEFDTSGFGYFSQSSGHSGGVGRRKSKRGNSGRDYCVSVSARQREGGSLPSNVNVGGASGGMLTLSGLEFPPTAPLSSAATAALLFDDARGYISKQNKPRKELGHTVSANEFTTAMPVHSSANVSYQTGGEAPNNVSKTEFMVVDLRDLGKNGQETKTSGVVVGESAVEGGSGTGSLSGGEGGKVLGGDLCNSGMDEEVGIEMEVIQRSEATRVPNYTSRATLEVGLGGDCSTKNKNLTDGGDVDTTVAFPLGIIQCEKRSGVVNGVEQSTLQLPSSYNSVKCIVGSTSNSNREDRNSGATKGSDVLMKQHPGSYSGAEAIKSAAAAGSMLHSMYPMQHVSVLSIPPTRWIATSLGTGDDDKQVENKKHHGRRQQLDGGSSLIETRDTPMYGSIPLTHGRNFFGFTFMDLSETVSRLTFHGSKDTSGDGKNKSYDENGNAVQQNYRLESTNSNDRKSKQRRMKTNNDRNVIMSQNIEGYRGDKDIESLIEFIESNKESKGKTKNNSAHSNGTVGFGNKQQRNNVRREEVVTGTKARRERAIEDGQDEEKASGKNRIGGKQSSKDHRGSDKVGGDVGSSGQMKKSNSLEEISKTKLEDLTAEQVGTSSASDSLTFSAQVTLRRPKKQATLDDDELYGEKGETPDHTLWGTEDIPQYFSNDGSATASADESGPVAASGRKRRGIVDEKRKPEDGVPAVVVSAAASEETEFHVVTKKQRRKKKRSSSGSRAGSSAGGHGGLFGDENRRPAVSQYGHSYYQNRGDSQRKGFVPGSGFPPHDRTVEREGGSVMLYQYNRSRSPEHLRRKSTSSMPPSDKSDSSDLDSVHSLPVSSTTPKLALDQTSTSSGSTPQASYADITRMASSNVNSPSSTQGSCNIGAGKWPTMTTTKSQAVSPPATSTCTSTTTTTTTTTTISSTVISSANITVSSACINTSTTSVPAVATPLALNNPQFITGPKLNIGVPPVSGSKATVSTSANPSNNVTCTSSSNSVPQSNSLTSVTSSDAASSSSTVALNQNPESSCNPAVSSRHRNNPPLPDPRTKKDAMTSTTLDYKLIPVEEYNPSHRLQAAVNKPTEHLPPSPNVIMDSYYPSLEESLVADKVDRKPGRCSNPCSTSSRLPAEETPSTTVAPFNVSASEPENCGKGPRHVDICSEIRVKQQPLEASVIAPRSSLCSAGEPVAPEVSVASAPTVMSSNLNRSKEAMFRSKGSSRKVSSASSIVEASSSVRPPVIIMDEQEQEAAFRENVGTVSELTFGFEVNEQLLLSDADENSRSASAEPPGAVEEAVVSISPVTGSITSDVPLPEETTTMVPTISISASEDFSARYREPPTQQADNHDLIVAFVGQAWEDVMKEMSASLSQAGGKVQYYSGQ</sequence>
<feature type="compositionally biased region" description="Basic and acidic residues" evidence="1">
    <location>
        <begin position="751"/>
        <end position="761"/>
    </location>
</feature>
<evidence type="ECO:0000313" key="3">
    <source>
        <dbReference type="Proteomes" id="UP000235965"/>
    </source>
</evidence>
<dbReference type="OrthoDB" id="6426920at2759"/>
<feature type="compositionally biased region" description="Polar residues" evidence="1">
    <location>
        <begin position="1179"/>
        <end position="1206"/>
    </location>
</feature>
<proteinExistence type="predicted"/>
<feature type="compositionally biased region" description="Low complexity" evidence="1">
    <location>
        <begin position="960"/>
        <end position="973"/>
    </location>
</feature>
<feature type="compositionally biased region" description="Polar residues" evidence="1">
    <location>
        <begin position="30"/>
        <end position="41"/>
    </location>
</feature>
<reference evidence="2 3" key="1">
    <citation type="submission" date="2017-12" db="EMBL/GenBank/DDBJ databases">
        <title>Hemimetabolous genomes reveal molecular basis of termite eusociality.</title>
        <authorList>
            <person name="Harrison M.C."/>
            <person name="Jongepier E."/>
            <person name="Robertson H.M."/>
            <person name="Arning N."/>
            <person name="Bitard-Feildel T."/>
            <person name="Chao H."/>
            <person name="Childers C.P."/>
            <person name="Dinh H."/>
            <person name="Doddapaneni H."/>
            <person name="Dugan S."/>
            <person name="Gowin J."/>
            <person name="Greiner C."/>
            <person name="Han Y."/>
            <person name="Hu H."/>
            <person name="Hughes D.S.T."/>
            <person name="Huylmans A.-K."/>
            <person name="Kemena C."/>
            <person name="Kremer L.P.M."/>
            <person name="Lee S.L."/>
            <person name="Lopez-Ezquerra A."/>
            <person name="Mallet L."/>
            <person name="Monroy-Kuhn J.M."/>
            <person name="Moser A."/>
            <person name="Murali S.C."/>
            <person name="Muzny D.M."/>
            <person name="Otani S."/>
            <person name="Piulachs M.-D."/>
            <person name="Poelchau M."/>
            <person name="Qu J."/>
            <person name="Schaub F."/>
            <person name="Wada-Katsumata A."/>
            <person name="Worley K.C."/>
            <person name="Xie Q."/>
            <person name="Ylla G."/>
            <person name="Poulsen M."/>
            <person name="Gibbs R.A."/>
            <person name="Schal C."/>
            <person name="Richards S."/>
            <person name="Belles X."/>
            <person name="Korb J."/>
            <person name="Bornberg-Bauer E."/>
        </authorList>
    </citation>
    <scope>NUCLEOTIDE SEQUENCE [LARGE SCALE GENOMIC DNA]</scope>
    <source>
        <tissue evidence="2">Whole body</tissue>
    </source>
</reference>
<gene>
    <name evidence="2" type="ORF">B7P43_G09682</name>
</gene>
<feature type="region of interest" description="Disordered" evidence="1">
    <location>
        <begin position="566"/>
        <end position="920"/>
    </location>
</feature>
<name>A0A2J7Q773_9NEOP</name>
<protein>
    <submittedName>
        <fullName evidence="2">Uncharacterized protein</fullName>
    </submittedName>
</protein>
<feature type="compositionally biased region" description="Basic and acidic residues" evidence="1">
    <location>
        <begin position="845"/>
        <end position="854"/>
    </location>
</feature>
<accession>A0A2J7Q773</accession>
<feature type="region of interest" description="Disordered" evidence="1">
    <location>
        <begin position="1171"/>
        <end position="1213"/>
    </location>
</feature>
<feature type="region of interest" description="Disordered" evidence="1">
    <location>
        <begin position="1"/>
        <end position="58"/>
    </location>
</feature>
<feature type="compositionally biased region" description="Basic and acidic residues" evidence="1">
    <location>
        <begin position="655"/>
        <end position="667"/>
    </location>
</feature>
<feature type="region of interest" description="Disordered" evidence="1">
    <location>
        <begin position="424"/>
        <end position="458"/>
    </location>
</feature>
<dbReference type="EMBL" id="NEVH01017447">
    <property type="protein sequence ID" value="PNF24430.1"/>
    <property type="molecule type" value="Genomic_DNA"/>
</dbReference>
<feature type="compositionally biased region" description="Polar residues" evidence="1">
    <location>
        <begin position="573"/>
        <end position="592"/>
    </location>
</feature>
<feature type="compositionally biased region" description="Polar residues" evidence="1">
    <location>
        <begin position="672"/>
        <end position="688"/>
    </location>
</feature>
<evidence type="ECO:0000256" key="1">
    <source>
        <dbReference type="SAM" id="MobiDB-lite"/>
    </source>
</evidence>
<feature type="compositionally biased region" description="Polar residues" evidence="1">
    <location>
        <begin position="1083"/>
        <end position="1094"/>
    </location>
</feature>
<feature type="compositionally biased region" description="Basic and acidic residues" evidence="1">
    <location>
        <begin position="608"/>
        <end position="621"/>
    </location>
</feature>
<feature type="compositionally biased region" description="Low complexity" evidence="1">
    <location>
        <begin position="763"/>
        <end position="773"/>
    </location>
</feature>
<feature type="compositionally biased region" description="Low complexity" evidence="1">
    <location>
        <begin position="1045"/>
        <end position="1082"/>
    </location>
</feature>
<feature type="region of interest" description="Disordered" evidence="1">
    <location>
        <begin position="84"/>
        <end position="103"/>
    </location>
</feature>
<evidence type="ECO:0000313" key="2">
    <source>
        <dbReference type="EMBL" id="PNF24430.1"/>
    </source>
</evidence>
<organism evidence="2 3">
    <name type="scientific">Cryptotermes secundus</name>
    <dbReference type="NCBI Taxonomy" id="105785"/>
    <lineage>
        <taxon>Eukaryota</taxon>
        <taxon>Metazoa</taxon>
        <taxon>Ecdysozoa</taxon>
        <taxon>Arthropoda</taxon>
        <taxon>Hexapoda</taxon>
        <taxon>Insecta</taxon>
        <taxon>Pterygota</taxon>
        <taxon>Neoptera</taxon>
        <taxon>Polyneoptera</taxon>
        <taxon>Dictyoptera</taxon>
        <taxon>Blattodea</taxon>
        <taxon>Blattoidea</taxon>
        <taxon>Termitoidae</taxon>
        <taxon>Kalotermitidae</taxon>
        <taxon>Cryptotermitinae</taxon>
        <taxon>Cryptotermes</taxon>
    </lineage>
</organism>
<feature type="compositionally biased region" description="Basic and acidic residues" evidence="1">
    <location>
        <begin position="48"/>
        <end position="57"/>
    </location>
</feature>